<gene>
    <name evidence="1" type="ORF">SAMN02746065_112121</name>
</gene>
<dbReference type="GO" id="GO:0008168">
    <property type="term" value="F:methyltransferase activity"/>
    <property type="evidence" value="ECO:0007669"/>
    <property type="project" value="UniProtKB-KW"/>
</dbReference>
<dbReference type="InterPro" id="IPR012653">
    <property type="entry name" value="Dimeth_MeTrfase_MtbB"/>
</dbReference>
<sequence length="348" mass="37600">MTKILTRYGDGSAVELTESELMEDLIAGTEDAAERGNIPAMTQDEMDHLADIFKCTHRVVGVDPGYECVLSYDGAPIKMLRTNVTSDRITALQIYEKLMGADTLEMGFVDYSYKPIKPILTFEEPLMEQALLTTTAPIMYGAQPNLGRYSQPDGPFPNPAELMPMGKIKEAQESYELAVDEAVKDMVDVASSMYESGVDCILLDTVGAAGDADALAGLRTAEILREKYPDIGIEMGMAGEFVLGMHGALEYEGVRLAGLYNHQMLELAQKAGVNIFGTVMNTSTTESTPWNLARAVTFTKACSDIADIPIHANIGMGVGGVTVHDHTPIDVTSRASKALVELCNLDGL</sequence>
<dbReference type="Proteomes" id="UP000192418">
    <property type="component" value="Unassembled WGS sequence"/>
</dbReference>
<organism evidence="1 2">
    <name type="scientific">Desulfocicer vacuolatum DSM 3385</name>
    <dbReference type="NCBI Taxonomy" id="1121400"/>
    <lineage>
        <taxon>Bacteria</taxon>
        <taxon>Pseudomonadati</taxon>
        <taxon>Thermodesulfobacteriota</taxon>
        <taxon>Desulfobacteria</taxon>
        <taxon>Desulfobacterales</taxon>
        <taxon>Desulfobacteraceae</taxon>
        <taxon>Desulfocicer</taxon>
    </lineage>
</organism>
<keyword evidence="2" id="KW-1185">Reference proteome</keyword>
<dbReference type="AlphaFoldDB" id="A0A1W2CM78"/>
<reference evidence="1 2" key="1">
    <citation type="submission" date="2017-04" db="EMBL/GenBank/DDBJ databases">
        <authorList>
            <person name="Afonso C.L."/>
            <person name="Miller P.J."/>
            <person name="Scott M.A."/>
            <person name="Spackman E."/>
            <person name="Goraichik I."/>
            <person name="Dimitrov K.M."/>
            <person name="Suarez D.L."/>
            <person name="Swayne D.E."/>
        </authorList>
    </citation>
    <scope>NUCLEOTIDE SEQUENCE [LARGE SCALE GENOMIC DNA]</scope>
    <source>
        <strain evidence="1 2">DSM 3385</strain>
    </source>
</reference>
<keyword evidence="1" id="KW-0489">Methyltransferase</keyword>
<proteinExistence type="predicted"/>
<evidence type="ECO:0000313" key="2">
    <source>
        <dbReference type="Proteomes" id="UP000192418"/>
    </source>
</evidence>
<accession>A0A1W2CM78</accession>
<evidence type="ECO:0000313" key="1">
    <source>
        <dbReference type="EMBL" id="SMC85738.1"/>
    </source>
</evidence>
<dbReference type="GO" id="GO:0015948">
    <property type="term" value="P:methanogenesis"/>
    <property type="evidence" value="ECO:0007669"/>
    <property type="project" value="InterPro"/>
</dbReference>
<dbReference type="Pfam" id="PF09505">
    <property type="entry name" value="Dimeth_Pyl"/>
    <property type="match status" value="1"/>
</dbReference>
<dbReference type="STRING" id="1121400.SAMN02746065_112121"/>
<protein>
    <submittedName>
        <fullName evidence="1">Dimethylamine:corrinoid methyltransferase</fullName>
    </submittedName>
</protein>
<dbReference type="GO" id="GO:0032259">
    <property type="term" value="P:methylation"/>
    <property type="evidence" value="ECO:0007669"/>
    <property type="project" value="UniProtKB-KW"/>
</dbReference>
<name>A0A1W2CM78_9BACT</name>
<keyword evidence="1" id="KW-0808">Transferase</keyword>
<dbReference type="EMBL" id="FWXY01000012">
    <property type="protein sequence ID" value="SMC85738.1"/>
    <property type="molecule type" value="Genomic_DNA"/>
</dbReference>